<dbReference type="AlphaFoldDB" id="A0AAE3GKH7"/>
<keyword evidence="2" id="KW-1185">Reference proteome</keyword>
<comment type="caution">
    <text evidence="1">The sequence shown here is derived from an EMBL/GenBank/DDBJ whole genome shotgun (WGS) entry which is preliminary data.</text>
</comment>
<dbReference type="Proteomes" id="UP001206128">
    <property type="component" value="Unassembled WGS sequence"/>
</dbReference>
<gene>
    <name evidence="1" type="ORF">LX83_006792</name>
</gene>
<protein>
    <submittedName>
        <fullName evidence="1">Uncharacterized protein</fullName>
    </submittedName>
</protein>
<dbReference type="EMBL" id="JAMTCK010000022">
    <property type="protein sequence ID" value="MCP2169906.1"/>
    <property type="molecule type" value="Genomic_DNA"/>
</dbReference>
<name>A0AAE3GKH7_9PSEU</name>
<organism evidence="1 2">
    <name type="scientific">Goodfellowiella coeruleoviolacea</name>
    <dbReference type="NCBI Taxonomy" id="334858"/>
    <lineage>
        <taxon>Bacteria</taxon>
        <taxon>Bacillati</taxon>
        <taxon>Actinomycetota</taxon>
        <taxon>Actinomycetes</taxon>
        <taxon>Pseudonocardiales</taxon>
        <taxon>Pseudonocardiaceae</taxon>
        <taxon>Goodfellowiella</taxon>
    </lineage>
</organism>
<accession>A0AAE3GKH7</accession>
<proteinExistence type="predicted"/>
<reference evidence="1" key="1">
    <citation type="submission" date="2022-06" db="EMBL/GenBank/DDBJ databases">
        <title>Genomic Encyclopedia of Archaeal and Bacterial Type Strains, Phase II (KMG-II): from individual species to whole genera.</title>
        <authorList>
            <person name="Goeker M."/>
        </authorList>
    </citation>
    <scope>NUCLEOTIDE SEQUENCE</scope>
    <source>
        <strain evidence="1">DSM 43935</strain>
    </source>
</reference>
<evidence type="ECO:0000313" key="2">
    <source>
        <dbReference type="Proteomes" id="UP001206128"/>
    </source>
</evidence>
<dbReference type="RefSeq" id="WP_253779424.1">
    <property type="nucleotide sequence ID" value="NZ_JAMTCK010000022.1"/>
</dbReference>
<sequence>MSDDLAELRQYVVEEIVETREPIFFGELVYMVTEITRATDSSEDPRRRARDVAAQLVREGTLRPGEHTGGTFVPWPTGPEESADRILAAVDALIRDNVQPLPGQVCYLDLPAR</sequence>
<evidence type="ECO:0000313" key="1">
    <source>
        <dbReference type="EMBL" id="MCP2169906.1"/>
    </source>
</evidence>